<proteinExistence type="inferred from homology"/>
<dbReference type="InterPro" id="IPR046357">
    <property type="entry name" value="PPIase_dom_sf"/>
</dbReference>
<evidence type="ECO:0000256" key="5">
    <source>
        <dbReference type="ARBA" id="ARBA00023110"/>
    </source>
</evidence>
<evidence type="ECO:0000259" key="12">
    <source>
        <dbReference type="PROSITE" id="PS50059"/>
    </source>
</evidence>
<evidence type="ECO:0000256" key="2">
    <source>
        <dbReference type="ARBA" id="ARBA00004496"/>
    </source>
</evidence>
<organism evidence="13 14">
    <name type="scientific">Vreelandella malpeensis</name>
    <dbReference type="NCBI Taxonomy" id="1172368"/>
    <lineage>
        <taxon>Bacteria</taxon>
        <taxon>Pseudomonadati</taxon>
        <taxon>Pseudomonadota</taxon>
        <taxon>Gammaproteobacteria</taxon>
        <taxon>Oceanospirillales</taxon>
        <taxon>Halomonadaceae</taxon>
        <taxon>Vreelandella</taxon>
    </lineage>
</organism>
<comment type="caution">
    <text evidence="13">The sequence shown here is derived from an EMBL/GenBank/DDBJ whole genome shotgun (WGS) entry which is preliminary data.</text>
</comment>
<feature type="compositionally biased region" description="Basic and acidic residues" evidence="11">
    <location>
        <begin position="162"/>
        <end position="172"/>
    </location>
</feature>
<evidence type="ECO:0000256" key="9">
    <source>
        <dbReference type="PROSITE-ProRule" id="PRU00277"/>
    </source>
</evidence>
<dbReference type="Pfam" id="PF00254">
    <property type="entry name" value="FKBP_C"/>
    <property type="match status" value="1"/>
</dbReference>
<evidence type="ECO:0000256" key="11">
    <source>
        <dbReference type="SAM" id="MobiDB-lite"/>
    </source>
</evidence>
<evidence type="ECO:0000256" key="8">
    <source>
        <dbReference type="ARBA" id="ARBA00037071"/>
    </source>
</evidence>
<dbReference type="EMBL" id="WHVL01000005">
    <property type="protein sequence ID" value="MCB8890042.1"/>
    <property type="molecule type" value="Genomic_DNA"/>
</dbReference>
<dbReference type="Gene3D" id="3.10.50.40">
    <property type="match status" value="1"/>
</dbReference>
<comment type="function">
    <text evidence="8">Also involved in hydrogenase metallocenter assembly, probably by participating in the nickel insertion step. This function in hydrogenase biosynthesis requires chaperone activity and the presence of the metal-binding domain, but not PPIase activity.</text>
</comment>
<feature type="region of interest" description="Disordered" evidence="11">
    <location>
        <begin position="151"/>
        <end position="172"/>
    </location>
</feature>
<evidence type="ECO:0000313" key="14">
    <source>
        <dbReference type="Proteomes" id="UP001319882"/>
    </source>
</evidence>
<evidence type="ECO:0000313" key="13">
    <source>
        <dbReference type="EMBL" id="MCB8890042.1"/>
    </source>
</evidence>
<evidence type="ECO:0000256" key="4">
    <source>
        <dbReference type="ARBA" id="ARBA00022490"/>
    </source>
</evidence>
<gene>
    <name evidence="13" type="ORF">GEV37_13065</name>
</gene>
<dbReference type="RefSeq" id="WP_227390704.1">
    <property type="nucleotide sequence ID" value="NZ_JBHSCJ010000002.1"/>
</dbReference>
<dbReference type="Proteomes" id="UP001319882">
    <property type="component" value="Unassembled WGS sequence"/>
</dbReference>
<comment type="catalytic activity">
    <reaction evidence="1 9 10">
        <text>[protein]-peptidylproline (omega=180) = [protein]-peptidylproline (omega=0)</text>
        <dbReference type="Rhea" id="RHEA:16237"/>
        <dbReference type="Rhea" id="RHEA-COMP:10747"/>
        <dbReference type="Rhea" id="RHEA-COMP:10748"/>
        <dbReference type="ChEBI" id="CHEBI:83833"/>
        <dbReference type="ChEBI" id="CHEBI:83834"/>
        <dbReference type="EC" id="5.2.1.8"/>
    </reaction>
</comment>
<keyword evidence="14" id="KW-1185">Reference proteome</keyword>
<dbReference type="GO" id="GO:0016853">
    <property type="term" value="F:isomerase activity"/>
    <property type="evidence" value="ECO:0007669"/>
    <property type="project" value="UniProtKB-KW"/>
</dbReference>
<evidence type="ECO:0000256" key="7">
    <source>
        <dbReference type="ARBA" id="ARBA00023235"/>
    </source>
</evidence>
<dbReference type="PANTHER" id="PTHR47861:SF3">
    <property type="entry name" value="FKBP-TYPE PEPTIDYL-PROLYL CIS-TRANS ISOMERASE SLYD"/>
    <property type="match status" value="1"/>
</dbReference>
<dbReference type="InterPro" id="IPR048261">
    <property type="entry name" value="SlpA/SlyD-like_ins_sf"/>
</dbReference>
<dbReference type="SUPFAM" id="SSF54534">
    <property type="entry name" value="FKBP-like"/>
    <property type="match status" value="1"/>
</dbReference>
<dbReference type="EC" id="5.2.1.8" evidence="10"/>
<evidence type="ECO:0000256" key="10">
    <source>
        <dbReference type="RuleBase" id="RU003915"/>
    </source>
</evidence>
<sequence>MSIAPHQVVCLHYALSDVQQDGTQALLDDSRARQKPLEYLHGHDNILPGLERALIGKVPGDVFSATLAPSEAYGRRDEALVQWLKRDAFGGAELAPGSRFQTEGEAGPQIVTVLELEGDRVRVDLNHPLAGHTLHYRVEVLEVREATRAELAKGHPLPPGTEHAKIEDRKVL</sequence>
<keyword evidence="6" id="KW-0143">Chaperone</keyword>
<name>A0ABS8DUP7_9GAMM</name>
<evidence type="ECO:0000256" key="3">
    <source>
        <dbReference type="ARBA" id="ARBA00006577"/>
    </source>
</evidence>
<comment type="subcellular location">
    <subcellularLocation>
        <location evidence="2">Cytoplasm</location>
    </subcellularLocation>
</comment>
<accession>A0ABS8DUP7</accession>
<evidence type="ECO:0000256" key="6">
    <source>
        <dbReference type="ARBA" id="ARBA00023186"/>
    </source>
</evidence>
<dbReference type="PANTHER" id="PTHR47861">
    <property type="entry name" value="FKBP-TYPE PEPTIDYL-PROLYL CIS-TRANS ISOMERASE SLYD"/>
    <property type="match status" value="1"/>
</dbReference>
<dbReference type="Gene3D" id="2.40.10.330">
    <property type="match status" value="1"/>
</dbReference>
<keyword evidence="4" id="KW-0963">Cytoplasm</keyword>
<keyword evidence="5 9" id="KW-0697">Rotamase</keyword>
<reference evidence="13 14" key="1">
    <citation type="journal article" date="2021" name="Sci. Rep.">
        <title>Genome analysis of a halophilic bacterium Halomonas malpeensis YU-PRIM-29(T) reveals its exopolysaccharide and pigment producing capabilities.</title>
        <authorList>
            <person name="Athmika"/>
            <person name="Ghate S.D."/>
            <person name="Arun A.B."/>
            <person name="Rao S.S."/>
            <person name="Kumar S.T.A."/>
            <person name="Kandiyil M.K."/>
            <person name="Saptami K."/>
            <person name="Rekha P.D."/>
        </authorList>
    </citation>
    <scope>NUCLEOTIDE SEQUENCE [LARGE SCALE GENOMIC DNA]</scope>
    <source>
        <strain evidence="14">prim 29</strain>
    </source>
</reference>
<protein>
    <recommendedName>
        <fullName evidence="10">Peptidyl-prolyl cis-trans isomerase</fullName>
        <ecNumber evidence="10">5.2.1.8</ecNumber>
    </recommendedName>
</protein>
<dbReference type="PROSITE" id="PS50059">
    <property type="entry name" value="FKBP_PPIASE"/>
    <property type="match status" value="1"/>
</dbReference>
<feature type="domain" description="PPIase FKBP-type" evidence="12">
    <location>
        <begin position="6"/>
        <end position="122"/>
    </location>
</feature>
<keyword evidence="7 9" id="KW-0413">Isomerase</keyword>
<dbReference type="InterPro" id="IPR001179">
    <property type="entry name" value="PPIase_FKBP_dom"/>
</dbReference>
<comment type="similarity">
    <text evidence="3 10">Belongs to the FKBP-type PPIase family.</text>
</comment>
<evidence type="ECO:0000256" key="1">
    <source>
        <dbReference type="ARBA" id="ARBA00000971"/>
    </source>
</evidence>